<accession>A0A813BBM2</accession>
<evidence type="ECO:0000313" key="3">
    <source>
        <dbReference type="Proteomes" id="UP000601435"/>
    </source>
</evidence>
<keyword evidence="3" id="KW-1185">Reference proteome</keyword>
<reference evidence="2" key="1">
    <citation type="submission" date="2021-02" db="EMBL/GenBank/DDBJ databases">
        <authorList>
            <person name="Dougan E. K."/>
            <person name="Rhodes N."/>
            <person name="Thang M."/>
            <person name="Chan C."/>
        </authorList>
    </citation>
    <scope>NUCLEOTIDE SEQUENCE</scope>
</reference>
<evidence type="ECO:0000256" key="1">
    <source>
        <dbReference type="SAM" id="MobiDB-lite"/>
    </source>
</evidence>
<feature type="region of interest" description="Disordered" evidence="1">
    <location>
        <begin position="1"/>
        <end position="22"/>
    </location>
</feature>
<name>A0A813BBM2_9DINO</name>
<sequence length="139" mass="16158">MAISGKEEHEESDEAAQGRPEAGFKGANGIFIDYMSRNARSKHPMMRWLLADQASRQKMAQQVSKGEVGKKTLRSYKDARDLVNFERLEWNLMDLLTKFWKSKKHPLWVTPPDALQQIVRRIYMQHSMELAAQLSKPRK</sequence>
<dbReference type="OrthoDB" id="437249at2759"/>
<organism evidence="2 3">
    <name type="scientific">Symbiodinium necroappetens</name>
    <dbReference type="NCBI Taxonomy" id="1628268"/>
    <lineage>
        <taxon>Eukaryota</taxon>
        <taxon>Sar</taxon>
        <taxon>Alveolata</taxon>
        <taxon>Dinophyceae</taxon>
        <taxon>Suessiales</taxon>
        <taxon>Symbiodiniaceae</taxon>
        <taxon>Symbiodinium</taxon>
    </lineage>
</organism>
<proteinExistence type="predicted"/>
<dbReference type="AlphaFoldDB" id="A0A813BBM2"/>
<protein>
    <submittedName>
        <fullName evidence="2">Uncharacterized protein</fullName>
    </submittedName>
</protein>
<dbReference type="Proteomes" id="UP000601435">
    <property type="component" value="Unassembled WGS sequence"/>
</dbReference>
<evidence type="ECO:0000313" key="2">
    <source>
        <dbReference type="EMBL" id="CAE7896343.1"/>
    </source>
</evidence>
<comment type="caution">
    <text evidence="2">The sequence shown here is derived from an EMBL/GenBank/DDBJ whole genome shotgun (WGS) entry which is preliminary data.</text>
</comment>
<gene>
    <name evidence="2" type="ORF">SNEC2469_LOCUS30012</name>
</gene>
<dbReference type="EMBL" id="CAJNJA010068918">
    <property type="protein sequence ID" value="CAE7896343.1"/>
    <property type="molecule type" value="Genomic_DNA"/>
</dbReference>